<feature type="non-terminal residue" evidence="4">
    <location>
        <position position="1"/>
    </location>
</feature>
<dbReference type="OrthoDB" id="6422451at2759"/>
<dbReference type="Gene3D" id="3.20.20.140">
    <property type="entry name" value="Metal-dependent hydrolases"/>
    <property type="match status" value="1"/>
</dbReference>
<evidence type="ECO:0000256" key="1">
    <source>
        <dbReference type="ARBA" id="ARBA00009275"/>
    </source>
</evidence>
<dbReference type="PROSITE" id="PS01137">
    <property type="entry name" value="TATD_1"/>
    <property type="match status" value="1"/>
</dbReference>
<dbReference type="PANTHER" id="PTHR46363:SF1">
    <property type="entry name" value="DEOXYRIBONUCLEASE TATDN2-RELATED"/>
    <property type="match status" value="1"/>
</dbReference>
<dbReference type="SUPFAM" id="SSF51556">
    <property type="entry name" value="Metallo-dependent hydrolases"/>
    <property type="match status" value="1"/>
</dbReference>
<name>A0A4Y2SF46_ARAVE</name>
<reference evidence="4 5" key="1">
    <citation type="journal article" date="2019" name="Sci. Rep.">
        <title>Orb-weaving spider Araneus ventricosus genome elucidates the spidroin gene catalogue.</title>
        <authorList>
            <person name="Kono N."/>
            <person name="Nakamura H."/>
            <person name="Ohtoshi R."/>
            <person name="Moran D.A.P."/>
            <person name="Shinohara A."/>
            <person name="Yoshida Y."/>
            <person name="Fujiwara M."/>
            <person name="Mori M."/>
            <person name="Tomita M."/>
            <person name="Arakawa K."/>
        </authorList>
    </citation>
    <scope>NUCLEOTIDE SEQUENCE [LARGE SCALE GENOMIC DNA]</scope>
</reference>
<comment type="caution">
    <text evidence="4">The sequence shown here is derived from an EMBL/GenBank/DDBJ whole genome shotgun (WGS) entry which is preliminary data.</text>
</comment>
<feature type="compositionally biased region" description="Low complexity" evidence="3">
    <location>
        <begin position="1"/>
        <end position="20"/>
    </location>
</feature>
<comment type="similarity">
    <text evidence="1">Belongs to the metallo-dependent hydrolases superfamily. TatD-type hydrolase family.</text>
</comment>
<evidence type="ECO:0000313" key="5">
    <source>
        <dbReference type="Proteomes" id="UP000499080"/>
    </source>
</evidence>
<proteinExistence type="inferred from homology"/>
<dbReference type="InterPro" id="IPR018228">
    <property type="entry name" value="DNase_TatD-rel_CS"/>
</dbReference>
<accession>A0A4Y2SF46</accession>
<gene>
    <name evidence="4" type="primary">TATDN2_9</name>
    <name evidence="4" type="ORF">AVEN_192605_1</name>
</gene>
<protein>
    <submittedName>
        <fullName evidence="4">Deoxyribonuclease TATDN2</fullName>
    </submittedName>
</protein>
<dbReference type="Pfam" id="PF01026">
    <property type="entry name" value="TatD_DNase"/>
    <property type="match status" value="1"/>
</dbReference>
<evidence type="ECO:0000256" key="2">
    <source>
        <dbReference type="ARBA" id="ARBA00022801"/>
    </source>
</evidence>
<organism evidence="4 5">
    <name type="scientific">Araneus ventricosus</name>
    <name type="common">Orbweaver spider</name>
    <name type="synonym">Epeira ventricosa</name>
    <dbReference type="NCBI Taxonomy" id="182803"/>
    <lineage>
        <taxon>Eukaryota</taxon>
        <taxon>Metazoa</taxon>
        <taxon>Ecdysozoa</taxon>
        <taxon>Arthropoda</taxon>
        <taxon>Chelicerata</taxon>
        <taxon>Arachnida</taxon>
        <taxon>Araneae</taxon>
        <taxon>Araneomorphae</taxon>
        <taxon>Entelegynae</taxon>
        <taxon>Araneoidea</taxon>
        <taxon>Araneidae</taxon>
        <taxon>Araneus</taxon>
    </lineage>
</organism>
<keyword evidence="5" id="KW-1185">Reference proteome</keyword>
<dbReference type="Proteomes" id="UP000499080">
    <property type="component" value="Unassembled WGS sequence"/>
</dbReference>
<keyword evidence="2" id="KW-0378">Hydrolase</keyword>
<dbReference type="PANTHER" id="PTHR46363">
    <property type="entry name" value="DEOXYRIBONUCLEASE TATDN2-RELATED"/>
    <property type="match status" value="1"/>
</dbReference>
<dbReference type="GO" id="GO:0016788">
    <property type="term" value="F:hydrolase activity, acting on ester bonds"/>
    <property type="evidence" value="ECO:0007669"/>
    <property type="project" value="InterPro"/>
</dbReference>
<evidence type="ECO:0000313" key="4">
    <source>
        <dbReference type="EMBL" id="GBN85875.1"/>
    </source>
</evidence>
<evidence type="ECO:0000256" key="3">
    <source>
        <dbReference type="SAM" id="MobiDB-lite"/>
    </source>
</evidence>
<sequence>HSSEQYSSTSTLSSYKSGSTGRISQDMLEQSNFQPDGLQSLSSRSASMISESTMGFFDSHCHLDILFQNEQFGGTYSEYMVKHRQDYPDSFKGCIAVFCKPFTFAKVSMWQKLLAHEKVWGAFGVHPKNAKEYNRKIENYLISALNHPKVKALGEIGLDYSDR</sequence>
<dbReference type="EMBL" id="BGPR01021003">
    <property type="protein sequence ID" value="GBN85875.1"/>
    <property type="molecule type" value="Genomic_DNA"/>
</dbReference>
<feature type="region of interest" description="Disordered" evidence="3">
    <location>
        <begin position="1"/>
        <end position="21"/>
    </location>
</feature>
<dbReference type="InterPro" id="IPR032466">
    <property type="entry name" value="Metal_Hydrolase"/>
</dbReference>
<dbReference type="AlphaFoldDB" id="A0A4Y2SF46"/>
<dbReference type="InterPro" id="IPR001130">
    <property type="entry name" value="TatD-like"/>
</dbReference>